<dbReference type="InterPro" id="IPR009057">
    <property type="entry name" value="Homeodomain-like_sf"/>
</dbReference>
<dbReference type="RefSeq" id="WP_188547068.1">
    <property type="nucleotide sequence ID" value="NZ_BMCU01000006.1"/>
</dbReference>
<dbReference type="PANTHER" id="PTHR30055:SF234">
    <property type="entry name" value="HTH-TYPE TRANSCRIPTIONAL REGULATOR BETI"/>
    <property type="match status" value="1"/>
</dbReference>
<keyword evidence="3" id="KW-0804">Transcription</keyword>
<evidence type="ECO:0000256" key="1">
    <source>
        <dbReference type="ARBA" id="ARBA00023015"/>
    </source>
</evidence>
<dbReference type="SUPFAM" id="SSF48498">
    <property type="entry name" value="Tetracyclin repressor-like, C-terminal domain"/>
    <property type="match status" value="1"/>
</dbReference>
<reference evidence="6" key="1">
    <citation type="journal article" date="2014" name="Int. J. Syst. Evol. Microbiol.">
        <title>Complete genome sequence of Corynebacterium casei LMG S-19264T (=DSM 44701T), isolated from a smear-ripened cheese.</title>
        <authorList>
            <consortium name="US DOE Joint Genome Institute (JGI-PGF)"/>
            <person name="Walter F."/>
            <person name="Albersmeier A."/>
            <person name="Kalinowski J."/>
            <person name="Ruckert C."/>
        </authorList>
    </citation>
    <scope>NUCLEOTIDE SEQUENCE</scope>
    <source>
        <strain evidence="6">CCM 7905</strain>
    </source>
</reference>
<dbReference type="InterPro" id="IPR036271">
    <property type="entry name" value="Tet_transcr_reg_TetR-rel_C_sf"/>
</dbReference>
<dbReference type="Gene3D" id="1.10.357.10">
    <property type="entry name" value="Tetracycline Repressor, domain 2"/>
    <property type="match status" value="1"/>
</dbReference>
<comment type="caution">
    <text evidence="6">The sequence shown here is derived from an EMBL/GenBank/DDBJ whole genome shotgun (WGS) entry which is preliminary data.</text>
</comment>
<evidence type="ECO:0000256" key="4">
    <source>
        <dbReference type="PROSITE-ProRule" id="PRU00335"/>
    </source>
</evidence>
<dbReference type="PANTHER" id="PTHR30055">
    <property type="entry name" value="HTH-TYPE TRANSCRIPTIONAL REGULATOR RUTR"/>
    <property type="match status" value="1"/>
</dbReference>
<dbReference type="EMBL" id="BMCU01000006">
    <property type="protein sequence ID" value="GGG25296.1"/>
    <property type="molecule type" value="Genomic_DNA"/>
</dbReference>
<feature type="domain" description="HTH tetR-type" evidence="5">
    <location>
        <begin position="13"/>
        <end position="74"/>
    </location>
</feature>
<dbReference type="InterPro" id="IPR050109">
    <property type="entry name" value="HTH-type_TetR-like_transc_reg"/>
</dbReference>
<gene>
    <name evidence="6" type="ORF">GCM10007304_43930</name>
</gene>
<protein>
    <submittedName>
        <fullName evidence="6">TetR family transcriptional regulator</fullName>
    </submittedName>
</protein>
<evidence type="ECO:0000256" key="2">
    <source>
        <dbReference type="ARBA" id="ARBA00023125"/>
    </source>
</evidence>
<keyword evidence="2 4" id="KW-0238">DNA-binding</keyword>
<reference evidence="6" key="2">
    <citation type="submission" date="2020-09" db="EMBL/GenBank/DDBJ databases">
        <authorList>
            <person name="Sun Q."/>
            <person name="Sedlacek I."/>
        </authorList>
    </citation>
    <scope>NUCLEOTIDE SEQUENCE</scope>
    <source>
        <strain evidence="6">CCM 7905</strain>
    </source>
</reference>
<dbReference type="GO" id="GO:0000976">
    <property type="term" value="F:transcription cis-regulatory region binding"/>
    <property type="evidence" value="ECO:0007669"/>
    <property type="project" value="TreeGrafter"/>
</dbReference>
<keyword evidence="7" id="KW-1185">Reference proteome</keyword>
<evidence type="ECO:0000259" key="5">
    <source>
        <dbReference type="PROSITE" id="PS50977"/>
    </source>
</evidence>
<dbReference type="SUPFAM" id="SSF46689">
    <property type="entry name" value="Homeodomain-like"/>
    <property type="match status" value="1"/>
</dbReference>
<dbReference type="Gene3D" id="1.10.10.60">
    <property type="entry name" value="Homeodomain-like"/>
    <property type="match status" value="1"/>
</dbReference>
<dbReference type="InterPro" id="IPR001647">
    <property type="entry name" value="HTH_TetR"/>
</dbReference>
<name>A0A917G774_9NOCA</name>
<evidence type="ECO:0000313" key="6">
    <source>
        <dbReference type="EMBL" id="GGG25296.1"/>
    </source>
</evidence>
<organism evidence="6 7">
    <name type="scientific">Rhodococcoides trifolii</name>
    <dbReference type="NCBI Taxonomy" id="908250"/>
    <lineage>
        <taxon>Bacteria</taxon>
        <taxon>Bacillati</taxon>
        <taxon>Actinomycetota</taxon>
        <taxon>Actinomycetes</taxon>
        <taxon>Mycobacteriales</taxon>
        <taxon>Nocardiaceae</taxon>
        <taxon>Rhodococcoides</taxon>
    </lineage>
</organism>
<accession>A0A917G774</accession>
<dbReference type="PROSITE" id="PS50977">
    <property type="entry name" value="HTH_TETR_2"/>
    <property type="match status" value="1"/>
</dbReference>
<evidence type="ECO:0000313" key="7">
    <source>
        <dbReference type="Proteomes" id="UP000654257"/>
    </source>
</evidence>
<evidence type="ECO:0000256" key="3">
    <source>
        <dbReference type="ARBA" id="ARBA00023163"/>
    </source>
</evidence>
<sequence>MQVTARDQRPAARARREQIVAAAIDVIATSGYRSATFQTIAAAAGIKSTRTISYHFAGKDDLIAAVVEDVFSTITAFMAHARIATDSFDSALETTIRATVALNDAHRASMQALMSIFLEHYPAGGSSTYGPDEETAVMSPIQQVLVDGQKAGEFTDFDAEIMAATIQRSLDGVAFLLRTHPDLDLDHYADELVSTFRRATRR</sequence>
<dbReference type="GO" id="GO:0003700">
    <property type="term" value="F:DNA-binding transcription factor activity"/>
    <property type="evidence" value="ECO:0007669"/>
    <property type="project" value="TreeGrafter"/>
</dbReference>
<dbReference type="Proteomes" id="UP000654257">
    <property type="component" value="Unassembled WGS sequence"/>
</dbReference>
<keyword evidence="1" id="KW-0805">Transcription regulation</keyword>
<proteinExistence type="predicted"/>
<comment type="caution">
    <text evidence="4">Lacks conserved residue(s) required for the propagation of feature annotation.</text>
</comment>
<dbReference type="Pfam" id="PF00440">
    <property type="entry name" value="TetR_N"/>
    <property type="match status" value="1"/>
</dbReference>
<dbReference type="AlphaFoldDB" id="A0A917G774"/>